<comment type="domain">
    <text evidence="12">Contains an N-terminal zinc-binding domain, a central core domain that contains the primase activity, and a C-terminal DnaB-binding domain.</text>
</comment>
<organism evidence="16 17">
    <name type="scientific">Blastopirellula retiformator</name>
    <dbReference type="NCBI Taxonomy" id="2527970"/>
    <lineage>
        <taxon>Bacteria</taxon>
        <taxon>Pseudomonadati</taxon>
        <taxon>Planctomycetota</taxon>
        <taxon>Planctomycetia</taxon>
        <taxon>Pirellulales</taxon>
        <taxon>Pirellulaceae</taxon>
        <taxon>Blastopirellula</taxon>
    </lineage>
</organism>
<keyword evidence="1 12" id="KW-0240">DNA-directed RNA polymerase</keyword>
<dbReference type="NCBIfam" id="TIGR01391">
    <property type="entry name" value="dnaG"/>
    <property type="match status" value="1"/>
</dbReference>
<dbReference type="Gene3D" id="3.90.580.10">
    <property type="entry name" value="Zinc finger, CHC2-type domain"/>
    <property type="match status" value="1"/>
</dbReference>
<dbReference type="InterPro" id="IPR002694">
    <property type="entry name" value="Znf_CHC2"/>
</dbReference>
<dbReference type="GO" id="GO:0005737">
    <property type="term" value="C:cytoplasm"/>
    <property type="evidence" value="ECO:0007669"/>
    <property type="project" value="TreeGrafter"/>
</dbReference>
<dbReference type="PROSITE" id="PS50880">
    <property type="entry name" value="TOPRIM"/>
    <property type="match status" value="1"/>
</dbReference>
<dbReference type="InterPro" id="IPR037068">
    <property type="entry name" value="DNA_primase_core_N_sf"/>
</dbReference>
<dbReference type="EC" id="2.7.7.101" evidence="12"/>
<keyword evidence="8 12" id="KW-0862">Zinc</keyword>
<evidence type="ECO:0000256" key="3">
    <source>
        <dbReference type="ARBA" id="ARBA00022679"/>
    </source>
</evidence>
<evidence type="ECO:0000256" key="14">
    <source>
        <dbReference type="PIRSR" id="PIRSR002811-1"/>
    </source>
</evidence>
<dbReference type="GO" id="GO:0003899">
    <property type="term" value="F:DNA-directed RNA polymerase activity"/>
    <property type="evidence" value="ECO:0007669"/>
    <property type="project" value="UniProtKB-UniRule"/>
</dbReference>
<keyword evidence="17" id="KW-1185">Reference proteome</keyword>
<name>A0A5C5V7K4_9BACT</name>
<dbReference type="InterPro" id="IPR016136">
    <property type="entry name" value="DNA_helicase_N/primase_C"/>
</dbReference>
<protein>
    <recommendedName>
        <fullName evidence="12 13">DNA primase</fullName>
        <ecNumber evidence="12">2.7.7.101</ecNumber>
    </recommendedName>
</protein>
<dbReference type="Proteomes" id="UP000318878">
    <property type="component" value="Unassembled WGS sequence"/>
</dbReference>
<dbReference type="GO" id="GO:1990077">
    <property type="term" value="C:primosome complex"/>
    <property type="evidence" value="ECO:0007669"/>
    <property type="project" value="UniProtKB-KW"/>
</dbReference>
<dbReference type="InterPro" id="IPR006171">
    <property type="entry name" value="TOPRIM_dom"/>
</dbReference>
<evidence type="ECO:0000256" key="4">
    <source>
        <dbReference type="ARBA" id="ARBA00022695"/>
    </source>
</evidence>
<evidence type="ECO:0000256" key="7">
    <source>
        <dbReference type="ARBA" id="ARBA00022771"/>
    </source>
</evidence>
<dbReference type="Gene3D" id="1.10.860.10">
    <property type="entry name" value="DNAb Helicase, Chain A"/>
    <property type="match status" value="1"/>
</dbReference>
<feature type="zinc finger region" description="CHC2-type" evidence="12 14">
    <location>
        <begin position="37"/>
        <end position="61"/>
    </location>
</feature>
<dbReference type="Pfam" id="PF08275">
    <property type="entry name" value="DNAG_N"/>
    <property type="match status" value="1"/>
</dbReference>
<dbReference type="GO" id="GO:0006269">
    <property type="term" value="P:DNA replication, synthesis of primer"/>
    <property type="evidence" value="ECO:0007669"/>
    <property type="project" value="UniProtKB-UniRule"/>
</dbReference>
<evidence type="ECO:0000256" key="6">
    <source>
        <dbReference type="ARBA" id="ARBA00022723"/>
    </source>
</evidence>
<dbReference type="SMART" id="SM00493">
    <property type="entry name" value="TOPRIM"/>
    <property type="match status" value="1"/>
</dbReference>
<dbReference type="SUPFAM" id="SSF57783">
    <property type="entry name" value="Zinc beta-ribbon"/>
    <property type="match status" value="1"/>
</dbReference>
<comment type="catalytic activity">
    <reaction evidence="12">
        <text>ssDNA + n NTP = ssDNA/pppN(pN)n-1 hybrid + (n-1) diphosphate.</text>
        <dbReference type="EC" id="2.7.7.101"/>
    </reaction>
</comment>
<dbReference type="GO" id="GO:0008270">
    <property type="term" value="F:zinc ion binding"/>
    <property type="evidence" value="ECO:0007669"/>
    <property type="project" value="UniProtKB-UniRule"/>
</dbReference>
<comment type="cofactor">
    <cofactor evidence="12 13 14">
        <name>Zn(2+)</name>
        <dbReference type="ChEBI" id="CHEBI:29105"/>
    </cofactor>
    <text evidence="12 13 14">Binds 1 zinc ion per monomer.</text>
</comment>
<dbReference type="GO" id="GO:0003677">
    <property type="term" value="F:DNA binding"/>
    <property type="evidence" value="ECO:0007669"/>
    <property type="project" value="UniProtKB-KW"/>
</dbReference>
<keyword evidence="4 12" id="KW-0548">Nucleotidyltransferase</keyword>
<evidence type="ECO:0000256" key="5">
    <source>
        <dbReference type="ARBA" id="ARBA00022705"/>
    </source>
</evidence>
<sequence length="613" mass="68836">MTLDDSREQVRQASDISDVLGGYLPLTRQGRIYLALCPWHNDSRPSLQVNPDRQSWRCWVCGIGGDVFSFVMRREGIDFREALELLAERANISLTKAGPTQPGSPNDKKTLFSATAWAERLFMKYLANAPEADAARRYCHDRGISQDSVNRFHVGYAPDQWQWLVDQARSTEFSTAVLEKTGLIGLSSNSGKPYDRFKGRVIFPIHDVQGRTIGFGGRILPGNQDPRAAKYVNSPETKLFSKSDNLYALDLARDAIVESRAAIVVEGYTDVIALQQAGIRNVVAVLGTALGQRHIHLLRRYADRIYLLLDGDEAGQRRTNDILELFVSEQADLRIVTLPDQLDPCDFVQQRGVDAFNGALELAVDALEHKLRITTAGVDVRRDLHKANEALESLLSTMARAPRLQDGAGSEVRLREHQFLSRLARKFEVDEPELRKRLSALRRATHAVSDHSPIDHEEENLKLRTGDLNPYDRNFLEVLAVQPDLTMLAADEIGVDDMSSEGARRLYQTFIDACQDGASVEFNQVLTGIESESLKGLLVELDEQAAAKNITDPETLLKSFIADYQRRFEEREHRNKVAALDDKTIEGQDEMDLLQQMIERQRSRQGIVSPTDG</sequence>
<dbReference type="Gene3D" id="3.40.1360.10">
    <property type="match status" value="1"/>
</dbReference>
<keyword evidence="9" id="KW-0460">Magnesium</keyword>
<evidence type="ECO:0000256" key="1">
    <source>
        <dbReference type="ARBA" id="ARBA00022478"/>
    </source>
</evidence>
<feature type="domain" description="Toprim" evidence="15">
    <location>
        <begin position="260"/>
        <end position="341"/>
    </location>
</feature>
<dbReference type="InterPro" id="IPR006295">
    <property type="entry name" value="DNA_primase_DnaG"/>
</dbReference>
<dbReference type="Pfam" id="PF01807">
    <property type="entry name" value="Zn_ribbon_DnaG"/>
    <property type="match status" value="1"/>
</dbReference>
<proteinExistence type="inferred from homology"/>
<accession>A0A5C5V7K4</accession>
<comment type="similarity">
    <text evidence="12 13">Belongs to the DnaG primase family.</text>
</comment>
<gene>
    <name evidence="12 16" type="primary">dnaG</name>
    <name evidence="16" type="ORF">Enr8_19050</name>
</gene>
<evidence type="ECO:0000256" key="12">
    <source>
        <dbReference type="HAMAP-Rule" id="MF_00974"/>
    </source>
</evidence>
<evidence type="ECO:0000259" key="15">
    <source>
        <dbReference type="PROSITE" id="PS50880"/>
    </source>
</evidence>
<evidence type="ECO:0000256" key="9">
    <source>
        <dbReference type="ARBA" id="ARBA00022842"/>
    </source>
</evidence>
<dbReference type="InterPro" id="IPR013264">
    <property type="entry name" value="DNAG_N"/>
</dbReference>
<dbReference type="PANTHER" id="PTHR30313">
    <property type="entry name" value="DNA PRIMASE"/>
    <property type="match status" value="1"/>
</dbReference>
<evidence type="ECO:0000256" key="13">
    <source>
        <dbReference type="PIRNR" id="PIRNR002811"/>
    </source>
</evidence>
<dbReference type="Pfam" id="PF13155">
    <property type="entry name" value="Toprim_2"/>
    <property type="match status" value="1"/>
</dbReference>
<dbReference type="HAMAP" id="MF_00974">
    <property type="entry name" value="DNA_primase_DnaG"/>
    <property type="match status" value="1"/>
</dbReference>
<dbReference type="Gene3D" id="3.90.980.10">
    <property type="entry name" value="DNA primase, catalytic core, N-terminal domain"/>
    <property type="match status" value="1"/>
</dbReference>
<keyword evidence="11 12" id="KW-0804">Transcription</keyword>
<evidence type="ECO:0000256" key="2">
    <source>
        <dbReference type="ARBA" id="ARBA00022515"/>
    </source>
</evidence>
<keyword evidence="6 12" id="KW-0479">Metal-binding</keyword>
<dbReference type="GO" id="GO:0000428">
    <property type="term" value="C:DNA-directed RNA polymerase complex"/>
    <property type="evidence" value="ECO:0007669"/>
    <property type="project" value="UniProtKB-KW"/>
</dbReference>
<comment type="subunit">
    <text evidence="12">Monomer. Interacts with DnaB.</text>
</comment>
<keyword evidence="5 12" id="KW-0235">DNA replication</keyword>
<dbReference type="SUPFAM" id="SSF56731">
    <property type="entry name" value="DNA primase core"/>
    <property type="match status" value="1"/>
</dbReference>
<dbReference type="RefSeq" id="WP_186767539.1">
    <property type="nucleotide sequence ID" value="NZ_SJPF01000002.1"/>
</dbReference>
<keyword evidence="3 12" id="KW-0808">Transferase</keyword>
<dbReference type="PIRSF" id="PIRSF002811">
    <property type="entry name" value="DnaG"/>
    <property type="match status" value="1"/>
</dbReference>
<evidence type="ECO:0000313" key="17">
    <source>
        <dbReference type="Proteomes" id="UP000318878"/>
    </source>
</evidence>
<dbReference type="InterPro" id="IPR034151">
    <property type="entry name" value="TOPRIM_DnaG_bac"/>
</dbReference>
<evidence type="ECO:0000256" key="8">
    <source>
        <dbReference type="ARBA" id="ARBA00022833"/>
    </source>
</evidence>
<comment type="function">
    <text evidence="12 13">RNA polymerase that catalyzes the synthesis of short RNA molecules used as primers for DNA polymerase during DNA replication.</text>
</comment>
<reference evidence="16 17" key="1">
    <citation type="submission" date="2019-02" db="EMBL/GenBank/DDBJ databases">
        <title>Deep-cultivation of Planctomycetes and their phenomic and genomic characterization uncovers novel biology.</title>
        <authorList>
            <person name="Wiegand S."/>
            <person name="Jogler M."/>
            <person name="Boedeker C."/>
            <person name="Pinto D."/>
            <person name="Vollmers J."/>
            <person name="Rivas-Marin E."/>
            <person name="Kohn T."/>
            <person name="Peeters S.H."/>
            <person name="Heuer A."/>
            <person name="Rast P."/>
            <person name="Oberbeckmann S."/>
            <person name="Bunk B."/>
            <person name="Jeske O."/>
            <person name="Meyerdierks A."/>
            <person name="Storesund J.E."/>
            <person name="Kallscheuer N."/>
            <person name="Luecker S."/>
            <person name="Lage O.M."/>
            <person name="Pohl T."/>
            <person name="Merkel B.J."/>
            <person name="Hornburger P."/>
            <person name="Mueller R.-W."/>
            <person name="Bruemmer F."/>
            <person name="Labrenz M."/>
            <person name="Spormann A.M."/>
            <person name="Op Den Camp H."/>
            <person name="Overmann J."/>
            <person name="Amann R."/>
            <person name="Jetten M.S.M."/>
            <person name="Mascher T."/>
            <person name="Medema M.H."/>
            <person name="Devos D.P."/>
            <person name="Kaster A.-K."/>
            <person name="Ovreas L."/>
            <person name="Rohde M."/>
            <person name="Galperin M.Y."/>
            <person name="Jogler C."/>
        </authorList>
    </citation>
    <scope>NUCLEOTIDE SEQUENCE [LARGE SCALE GENOMIC DNA]</scope>
    <source>
        <strain evidence="16 17">Enr8</strain>
    </source>
</reference>
<dbReference type="InterPro" id="IPR036977">
    <property type="entry name" value="DNA_primase_Znf_CHC2"/>
</dbReference>
<dbReference type="AlphaFoldDB" id="A0A5C5V7K4"/>
<dbReference type="InterPro" id="IPR030846">
    <property type="entry name" value="DnaG_bac"/>
</dbReference>
<dbReference type="PANTHER" id="PTHR30313:SF2">
    <property type="entry name" value="DNA PRIMASE"/>
    <property type="match status" value="1"/>
</dbReference>
<keyword evidence="7 12" id="KW-0863">Zinc-finger</keyword>
<evidence type="ECO:0000313" key="16">
    <source>
        <dbReference type="EMBL" id="TWT34496.1"/>
    </source>
</evidence>
<dbReference type="EMBL" id="SJPF01000002">
    <property type="protein sequence ID" value="TWT34496.1"/>
    <property type="molecule type" value="Genomic_DNA"/>
</dbReference>
<keyword evidence="2 12" id="KW-0639">Primosome</keyword>
<evidence type="ECO:0000256" key="10">
    <source>
        <dbReference type="ARBA" id="ARBA00023125"/>
    </source>
</evidence>
<dbReference type="InterPro" id="IPR050219">
    <property type="entry name" value="DnaG_primase"/>
</dbReference>
<dbReference type="SMART" id="SM00400">
    <property type="entry name" value="ZnF_CHCC"/>
    <property type="match status" value="1"/>
</dbReference>
<evidence type="ECO:0000256" key="11">
    <source>
        <dbReference type="ARBA" id="ARBA00023163"/>
    </source>
</evidence>
<comment type="caution">
    <text evidence="16">The sequence shown here is derived from an EMBL/GenBank/DDBJ whole genome shotgun (WGS) entry which is preliminary data.</text>
</comment>
<dbReference type="CDD" id="cd03364">
    <property type="entry name" value="TOPRIM_DnaG_primases"/>
    <property type="match status" value="1"/>
</dbReference>
<keyword evidence="10 12" id="KW-0238">DNA-binding</keyword>